<evidence type="ECO:0000313" key="2">
    <source>
        <dbReference type="EMBL" id="CAK0862512.1"/>
    </source>
</evidence>
<organism evidence="2 3">
    <name type="scientific">Prorocentrum cordatum</name>
    <dbReference type="NCBI Taxonomy" id="2364126"/>
    <lineage>
        <taxon>Eukaryota</taxon>
        <taxon>Sar</taxon>
        <taxon>Alveolata</taxon>
        <taxon>Dinophyceae</taxon>
        <taxon>Prorocentrales</taxon>
        <taxon>Prorocentraceae</taxon>
        <taxon>Prorocentrum</taxon>
    </lineage>
</organism>
<reference evidence="2" key="1">
    <citation type="submission" date="2023-10" db="EMBL/GenBank/DDBJ databases">
        <authorList>
            <person name="Chen Y."/>
            <person name="Shah S."/>
            <person name="Dougan E. K."/>
            <person name="Thang M."/>
            <person name="Chan C."/>
        </authorList>
    </citation>
    <scope>NUCLEOTIDE SEQUENCE [LARGE SCALE GENOMIC DNA]</scope>
</reference>
<accession>A0ABN9UR75</accession>
<dbReference type="Proteomes" id="UP001189429">
    <property type="component" value="Unassembled WGS sequence"/>
</dbReference>
<protein>
    <submittedName>
        <fullName evidence="2">Uncharacterized protein</fullName>
    </submittedName>
</protein>
<sequence length="229" mass="23965">MAAPGRFWARFQGLRRAEGPAEPAAGAATTGPPAEVCLLAAAGGGTPGATAGAPDGGGSRGEAPSEEGPRRPPPEEGAGAPPEGPRDAGGFRHSGSVESQSLLSSYCSDYSDSKSSPRAGRRNSRGSSDAEVQLADDVHRFLEFAPVGKRRRGRRRVANQSRIRRGNSTLADALFDVPEDDEAVGKITMSAGGQRSRAARSRAQRGVSPQRRKAVPGSGMQVVPWPWQW</sequence>
<evidence type="ECO:0000313" key="3">
    <source>
        <dbReference type="Proteomes" id="UP001189429"/>
    </source>
</evidence>
<evidence type="ECO:0000256" key="1">
    <source>
        <dbReference type="SAM" id="MobiDB-lite"/>
    </source>
</evidence>
<gene>
    <name evidence="2" type="ORF">PCOR1329_LOCUS50911</name>
</gene>
<keyword evidence="3" id="KW-1185">Reference proteome</keyword>
<feature type="region of interest" description="Disordered" evidence="1">
    <location>
        <begin position="188"/>
        <end position="219"/>
    </location>
</feature>
<dbReference type="EMBL" id="CAUYUJ010016170">
    <property type="protein sequence ID" value="CAK0862512.1"/>
    <property type="molecule type" value="Genomic_DNA"/>
</dbReference>
<comment type="caution">
    <text evidence="2">The sequence shown here is derived from an EMBL/GenBank/DDBJ whole genome shotgun (WGS) entry which is preliminary data.</text>
</comment>
<feature type="compositionally biased region" description="Low complexity" evidence="1">
    <location>
        <begin position="94"/>
        <end position="116"/>
    </location>
</feature>
<name>A0ABN9UR75_9DINO</name>
<feature type="region of interest" description="Disordered" evidence="1">
    <location>
        <begin position="38"/>
        <end position="132"/>
    </location>
</feature>
<proteinExistence type="predicted"/>